<evidence type="ECO:0000313" key="11">
    <source>
        <dbReference type="Proteomes" id="UP000189545"/>
    </source>
</evidence>
<dbReference type="AlphaFoldDB" id="A0A1S6HLY2"/>
<dbReference type="Gene3D" id="3.90.950.10">
    <property type="match status" value="1"/>
</dbReference>
<evidence type="ECO:0000256" key="7">
    <source>
        <dbReference type="ARBA" id="ARBA00060749"/>
    </source>
</evidence>
<evidence type="ECO:0000256" key="8">
    <source>
        <dbReference type="ARBA" id="ARBA00068163"/>
    </source>
</evidence>
<keyword evidence="3 9" id="KW-0378">Hydrolase</keyword>
<accession>A0A1S6HLY2</accession>
<dbReference type="SUPFAM" id="SSF52972">
    <property type="entry name" value="ITPase-like"/>
    <property type="match status" value="1"/>
</dbReference>
<evidence type="ECO:0000256" key="5">
    <source>
        <dbReference type="ARBA" id="ARBA00050213"/>
    </source>
</evidence>
<dbReference type="Proteomes" id="UP000189545">
    <property type="component" value="Chromosome"/>
</dbReference>
<gene>
    <name evidence="10" type="ORF">Sps_01369</name>
</gene>
<evidence type="ECO:0000256" key="9">
    <source>
        <dbReference type="HAMAP-Rule" id="MF_00528"/>
    </source>
</evidence>
<protein>
    <recommendedName>
        <fullName evidence="8 9">7-methyl-GTP pyrophosphatase</fullName>
        <shortName evidence="9">m(7)GTP pyrophosphatase</shortName>
        <ecNumber evidence="9">3.6.1.-</ecNumber>
    </recommendedName>
</protein>
<dbReference type="GO" id="GO:0005737">
    <property type="term" value="C:cytoplasm"/>
    <property type="evidence" value="ECO:0007669"/>
    <property type="project" value="UniProtKB-SubCell"/>
</dbReference>
<dbReference type="NCBIfam" id="TIGR00172">
    <property type="entry name" value="maf"/>
    <property type="match status" value="1"/>
</dbReference>
<dbReference type="RefSeq" id="WP_077751834.1">
    <property type="nucleotide sequence ID" value="NZ_CP014782.1"/>
</dbReference>
<dbReference type="PIRSF" id="PIRSF006305">
    <property type="entry name" value="Maf"/>
    <property type="match status" value="1"/>
</dbReference>
<dbReference type="InterPro" id="IPR029001">
    <property type="entry name" value="ITPase-like_fam"/>
</dbReference>
<reference evidence="10 11" key="1">
    <citation type="submission" date="2016-03" db="EMBL/GenBank/DDBJ databases">
        <title>Complete genome sequence of Shewanella psychrophila WP2, a deep sea bacterium isolated from west Pacific sediment.</title>
        <authorList>
            <person name="Xu G."/>
            <person name="Jian H."/>
        </authorList>
    </citation>
    <scope>NUCLEOTIDE SEQUENCE [LARGE SCALE GENOMIC DNA]</scope>
    <source>
        <strain evidence="10 11">WP2</strain>
    </source>
</reference>
<dbReference type="GO" id="GO:0047429">
    <property type="term" value="F:nucleoside triphosphate diphosphatase activity"/>
    <property type="evidence" value="ECO:0007669"/>
    <property type="project" value="InterPro"/>
</dbReference>
<comment type="catalytic activity">
    <reaction evidence="5 9">
        <text>N(7)-methyl-GTP + H2O = N(7)-methyl-GMP + diphosphate + H(+)</text>
        <dbReference type="Rhea" id="RHEA:58744"/>
        <dbReference type="ChEBI" id="CHEBI:15377"/>
        <dbReference type="ChEBI" id="CHEBI:15378"/>
        <dbReference type="ChEBI" id="CHEBI:33019"/>
        <dbReference type="ChEBI" id="CHEBI:58285"/>
        <dbReference type="ChEBI" id="CHEBI:87133"/>
    </reaction>
</comment>
<dbReference type="EC" id="3.6.1.-" evidence="9"/>
<evidence type="ECO:0000256" key="4">
    <source>
        <dbReference type="ARBA" id="ARBA00023080"/>
    </source>
</evidence>
<evidence type="ECO:0000256" key="6">
    <source>
        <dbReference type="ARBA" id="ARBA00053369"/>
    </source>
</evidence>
<evidence type="ECO:0000256" key="3">
    <source>
        <dbReference type="ARBA" id="ARBA00022801"/>
    </source>
</evidence>
<dbReference type="InterPro" id="IPR003697">
    <property type="entry name" value="Maf-like"/>
</dbReference>
<comment type="caution">
    <text evidence="9">Lacks conserved residue(s) required for the propagation of feature annotation.</text>
</comment>
<keyword evidence="11" id="KW-1185">Reference proteome</keyword>
<dbReference type="STRING" id="225848.Sps_01369"/>
<evidence type="ECO:0000313" key="10">
    <source>
        <dbReference type="EMBL" id="AQS36536.1"/>
    </source>
</evidence>
<dbReference type="PANTHER" id="PTHR43213:SF10">
    <property type="entry name" value="7-METHYL-GTP PYROPHOSPHATASE"/>
    <property type="match status" value="1"/>
</dbReference>
<dbReference type="EMBL" id="CP014782">
    <property type="protein sequence ID" value="AQS36536.1"/>
    <property type="molecule type" value="Genomic_DNA"/>
</dbReference>
<evidence type="ECO:0000256" key="1">
    <source>
        <dbReference type="ARBA" id="ARBA00004496"/>
    </source>
</evidence>
<name>A0A1S6HLY2_9GAMM</name>
<comment type="subcellular location">
    <subcellularLocation>
        <location evidence="1 9">Cytoplasm</location>
    </subcellularLocation>
</comment>
<dbReference type="FunFam" id="3.90.950.10:FF:000005">
    <property type="entry name" value="7-methyl-GTP pyrophosphatase"/>
    <property type="match status" value="1"/>
</dbReference>
<comment type="similarity">
    <text evidence="7 9">Belongs to the Maf family. YceF subfamily.</text>
</comment>
<feature type="site" description="Important for substrate specificity" evidence="9">
    <location>
        <position position="71"/>
    </location>
</feature>
<dbReference type="CDD" id="cd00555">
    <property type="entry name" value="Maf"/>
    <property type="match status" value="1"/>
</dbReference>
<sequence>MSIPVILASTSPYRKQILAKLDFPFSCCDPRVDETHLINESPKELVLRLAEAKAKAGALAYPEGLVIGSDQVAVIEGKIVGKPLNHETAVKQLMASSGKIITFYTGISLHNIASSHNESLCETFKVHFKHLSQQQIENYLSREQPYFCAGSFKCEGLGIALFERLEGKDPNTLIGLPLITLTEMLDRQDYDVLAQR</sequence>
<dbReference type="GO" id="GO:0009117">
    <property type="term" value="P:nucleotide metabolic process"/>
    <property type="evidence" value="ECO:0007669"/>
    <property type="project" value="UniProtKB-KW"/>
</dbReference>
<dbReference type="Pfam" id="PF02545">
    <property type="entry name" value="Maf"/>
    <property type="match status" value="1"/>
</dbReference>
<dbReference type="KEGG" id="spsw:Sps_01369"/>
<dbReference type="HAMAP" id="MF_00528">
    <property type="entry name" value="Maf"/>
    <property type="match status" value="1"/>
</dbReference>
<evidence type="ECO:0000256" key="2">
    <source>
        <dbReference type="ARBA" id="ARBA00022490"/>
    </source>
</evidence>
<proteinExistence type="inferred from homology"/>
<keyword evidence="2 9" id="KW-0963">Cytoplasm</keyword>
<dbReference type="PANTHER" id="PTHR43213">
    <property type="entry name" value="BIFUNCTIONAL DTTP/UTP PYROPHOSPHATASE/METHYLTRANSFERASE PROTEIN-RELATED"/>
    <property type="match status" value="1"/>
</dbReference>
<dbReference type="OrthoDB" id="9813694at2"/>
<feature type="site" description="Important for substrate specificity" evidence="9">
    <location>
        <position position="13"/>
    </location>
</feature>
<keyword evidence="4 9" id="KW-0546">Nucleotide metabolism</keyword>
<feature type="active site" description="Proton acceptor" evidence="9">
    <location>
        <position position="70"/>
    </location>
</feature>
<organism evidence="10 11">
    <name type="scientific">Shewanella psychrophila</name>
    <dbReference type="NCBI Taxonomy" id="225848"/>
    <lineage>
        <taxon>Bacteria</taxon>
        <taxon>Pseudomonadati</taxon>
        <taxon>Pseudomonadota</taxon>
        <taxon>Gammaproteobacteria</taxon>
        <taxon>Alteromonadales</taxon>
        <taxon>Shewanellaceae</taxon>
        <taxon>Shewanella</taxon>
    </lineage>
</organism>
<comment type="function">
    <text evidence="6 9">Nucleoside triphosphate pyrophosphatase that hydrolyzes 7-methyl-GTP (m(7)GTP). May have a dual role in cell division arrest and in preventing the incorporation of modified nucleotides into cellular nucleic acids.</text>
</comment>
<feature type="site" description="Important for substrate specificity" evidence="9">
    <location>
        <position position="155"/>
    </location>
</feature>
<comment type="cofactor">
    <cofactor evidence="9">
        <name>a divalent metal cation</name>
        <dbReference type="ChEBI" id="CHEBI:60240"/>
    </cofactor>
</comment>